<organism evidence="1 2">
    <name type="scientific">Saltatorellus ferox</name>
    <dbReference type="NCBI Taxonomy" id="2528018"/>
    <lineage>
        <taxon>Bacteria</taxon>
        <taxon>Pseudomonadati</taxon>
        <taxon>Planctomycetota</taxon>
        <taxon>Planctomycetia</taxon>
        <taxon>Planctomycetia incertae sedis</taxon>
        <taxon>Saltatorellus</taxon>
    </lineage>
</organism>
<dbReference type="InterPro" id="IPR011047">
    <property type="entry name" value="Quinoprotein_ADH-like_sf"/>
</dbReference>
<dbReference type="InterPro" id="IPR015943">
    <property type="entry name" value="WD40/YVTN_repeat-like_dom_sf"/>
</dbReference>
<dbReference type="RefSeq" id="WP_145204356.1">
    <property type="nucleotide sequence ID" value="NZ_CP036434.1"/>
</dbReference>
<protein>
    <recommendedName>
        <fullName evidence="3">Arylsulfotransferase (ASST)</fullName>
    </recommendedName>
</protein>
<dbReference type="OrthoDB" id="264813at2"/>
<accession>A0A518EZY7</accession>
<dbReference type="Gene3D" id="2.130.10.10">
    <property type="entry name" value="YVTN repeat-like/Quinoprotein amine dehydrogenase"/>
    <property type="match status" value="1"/>
</dbReference>
<dbReference type="Pfam" id="PF14269">
    <property type="entry name" value="Arylsulfotran_2"/>
    <property type="match status" value="1"/>
</dbReference>
<keyword evidence="2" id="KW-1185">Reference proteome</keyword>
<reference evidence="1 2" key="1">
    <citation type="submission" date="2019-02" db="EMBL/GenBank/DDBJ databases">
        <title>Deep-cultivation of Planctomycetes and their phenomic and genomic characterization uncovers novel biology.</title>
        <authorList>
            <person name="Wiegand S."/>
            <person name="Jogler M."/>
            <person name="Boedeker C."/>
            <person name="Pinto D."/>
            <person name="Vollmers J."/>
            <person name="Rivas-Marin E."/>
            <person name="Kohn T."/>
            <person name="Peeters S.H."/>
            <person name="Heuer A."/>
            <person name="Rast P."/>
            <person name="Oberbeckmann S."/>
            <person name="Bunk B."/>
            <person name="Jeske O."/>
            <person name="Meyerdierks A."/>
            <person name="Storesund J.E."/>
            <person name="Kallscheuer N."/>
            <person name="Luecker S."/>
            <person name="Lage O.M."/>
            <person name="Pohl T."/>
            <person name="Merkel B.J."/>
            <person name="Hornburger P."/>
            <person name="Mueller R.-W."/>
            <person name="Bruemmer F."/>
            <person name="Labrenz M."/>
            <person name="Spormann A.M."/>
            <person name="Op den Camp H."/>
            <person name="Overmann J."/>
            <person name="Amann R."/>
            <person name="Jetten M.S.M."/>
            <person name="Mascher T."/>
            <person name="Medema M.H."/>
            <person name="Devos D.P."/>
            <person name="Kaster A.-K."/>
            <person name="Ovreas L."/>
            <person name="Rohde M."/>
            <person name="Galperin M.Y."/>
            <person name="Jogler C."/>
        </authorList>
    </citation>
    <scope>NUCLEOTIDE SEQUENCE [LARGE SCALE GENOMIC DNA]</scope>
    <source>
        <strain evidence="1 2">Poly30</strain>
    </source>
</reference>
<dbReference type="EMBL" id="CP036434">
    <property type="protein sequence ID" value="QDV09639.1"/>
    <property type="molecule type" value="Genomic_DNA"/>
</dbReference>
<evidence type="ECO:0000313" key="1">
    <source>
        <dbReference type="EMBL" id="QDV09639.1"/>
    </source>
</evidence>
<evidence type="ECO:0000313" key="2">
    <source>
        <dbReference type="Proteomes" id="UP000320390"/>
    </source>
</evidence>
<dbReference type="SUPFAM" id="SSF50998">
    <property type="entry name" value="Quinoprotein alcohol dehydrogenase-like"/>
    <property type="match status" value="1"/>
</dbReference>
<dbReference type="AlphaFoldDB" id="A0A518EZY7"/>
<dbReference type="Proteomes" id="UP000320390">
    <property type="component" value="Chromosome"/>
</dbReference>
<sequence>MAPIALPITLLVALLGVQVAGCNGRKAESEPTGKNRPGAYAVRSDGRGWAVSDDGLFGHRRGAGAPSAPLGKGLGYAQGSEAAPTNTGILVRKPDRMAPGLNLMHSGDAAEAVLMDSTGKVEHRWALAYEKLPEAPPLATSFQIPWRRVHLRSDGSLLAMHSDAALVSIDRRSRLQWVLYDRVHHDLDVVETDAGPMIYALARRERVVPPVNPDEPVVDDLILLIDATGKKTRTVSLWDAFIASEWAPLLTRLNVRVGDVMHANSLDVLDEKEAAAFESEEVKAGDVLVCMRDLDIVGVIDVDAEKLVWMTQGPSPSIWRGAHDPSITASGEMLIFDNLGGVGGHSRLLALEPGAKRANWTWSGTPAESFSSVFCGTAHELPGGNILVAESCHGRAIEIDRATGDIVWEFVSDRLAGEEDELVAALFEIERIPRPDWLASD</sequence>
<evidence type="ECO:0008006" key="3">
    <source>
        <dbReference type="Google" id="ProtNLM"/>
    </source>
</evidence>
<gene>
    <name evidence="1" type="ORF">Poly30_51970</name>
</gene>
<proteinExistence type="predicted"/>
<dbReference type="InterPro" id="IPR039535">
    <property type="entry name" value="ASST-like"/>
</dbReference>
<name>A0A518EZY7_9BACT</name>